<dbReference type="InterPro" id="IPR013217">
    <property type="entry name" value="Methyltransf_12"/>
</dbReference>
<feature type="signal peptide" evidence="7">
    <location>
        <begin position="1"/>
        <end position="27"/>
    </location>
</feature>
<dbReference type="OrthoDB" id="9801692at2"/>
<dbReference type="PANTHER" id="PTHR43464">
    <property type="entry name" value="METHYLTRANSFERASE"/>
    <property type="match status" value="1"/>
</dbReference>
<evidence type="ECO:0000313" key="9">
    <source>
        <dbReference type="EMBL" id="TFZ00631.1"/>
    </source>
</evidence>
<evidence type="ECO:0000256" key="3">
    <source>
        <dbReference type="ARBA" id="ARBA00022679"/>
    </source>
</evidence>
<dbReference type="PANTHER" id="PTHR43464:SF19">
    <property type="entry name" value="UBIQUINONE BIOSYNTHESIS O-METHYLTRANSFERASE, MITOCHONDRIAL"/>
    <property type="match status" value="1"/>
</dbReference>
<gene>
    <name evidence="9" type="ORF">EZ313_19455</name>
</gene>
<evidence type="ECO:0000259" key="8">
    <source>
        <dbReference type="PROSITE" id="PS51006"/>
    </source>
</evidence>
<comment type="caution">
    <text evidence="9">The sequence shown here is derived from an EMBL/GenBank/DDBJ whole genome shotgun (WGS) entry which is preliminary data.</text>
</comment>
<name>A0A4Z0BP82_9BURK</name>
<keyword evidence="10" id="KW-1185">Reference proteome</keyword>
<keyword evidence="2 9" id="KW-0489">Methyltransferase</keyword>
<dbReference type="GO" id="GO:0032259">
    <property type="term" value="P:methylation"/>
    <property type="evidence" value="ECO:0007669"/>
    <property type="project" value="UniProtKB-KW"/>
</dbReference>
<dbReference type="CDD" id="cd02440">
    <property type="entry name" value="AdoMet_MTases"/>
    <property type="match status" value="1"/>
</dbReference>
<evidence type="ECO:0000313" key="10">
    <source>
        <dbReference type="Proteomes" id="UP000298180"/>
    </source>
</evidence>
<evidence type="ECO:0000256" key="4">
    <source>
        <dbReference type="ARBA" id="ARBA00022691"/>
    </source>
</evidence>
<proteinExistence type="inferred from homology"/>
<evidence type="ECO:0000256" key="2">
    <source>
        <dbReference type="ARBA" id="ARBA00022603"/>
    </source>
</evidence>
<keyword evidence="7" id="KW-0732">Signal</keyword>
<dbReference type="EMBL" id="SMLM01000003">
    <property type="protein sequence ID" value="TFZ00631.1"/>
    <property type="molecule type" value="Genomic_DNA"/>
</dbReference>
<feature type="chain" id="PRO_5021360657" evidence="7">
    <location>
        <begin position="28"/>
        <end position="244"/>
    </location>
</feature>
<dbReference type="GO" id="GO:0008168">
    <property type="term" value="F:methyltransferase activity"/>
    <property type="evidence" value="ECO:0007669"/>
    <property type="project" value="UniProtKB-KW"/>
</dbReference>
<dbReference type="InterPro" id="IPR030374">
    <property type="entry name" value="PABS"/>
</dbReference>
<accession>A0A4Z0BP82</accession>
<evidence type="ECO:0000256" key="5">
    <source>
        <dbReference type="ARBA" id="ARBA00023115"/>
    </source>
</evidence>
<keyword evidence="3 6" id="KW-0808">Transferase</keyword>
<keyword evidence="5 6" id="KW-0620">Polyamine biosynthesis</keyword>
<feature type="domain" description="PABS" evidence="8">
    <location>
        <begin position="201"/>
        <end position="244"/>
    </location>
</feature>
<keyword evidence="4" id="KW-0949">S-adenosyl-L-methionine</keyword>
<dbReference type="PROSITE" id="PS51006">
    <property type="entry name" value="PABS_2"/>
    <property type="match status" value="1"/>
</dbReference>
<reference evidence="9 10" key="1">
    <citation type="submission" date="2019-03" db="EMBL/GenBank/DDBJ databases">
        <title>Ramlibacter henchirensis DSM 14656, whole genome shotgun sequence.</title>
        <authorList>
            <person name="Zhang X."/>
            <person name="Feng G."/>
            <person name="Zhu H."/>
        </authorList>
    </citation>
    <scope>NUCLEOTIDE SEQUENCE [LARGE SCALE GENOMIC DNA]</scope>
    <source>
        <strain evidence="9 10">DSM 14656</strain>
    </source>
</reference>
<dbReference type="SUPFAM" id="SSF53335">
    <property type="entry name" value="S-adenosyl-L-methionine-dependent methyltransferases"/>
    <property type="match status" value="1"/>
</dbReference>
<dbReference type="Pfam" id="PF08242">
    <property type="entry name" value="Methyltransf_12"/>
    <property type="match status" value="1"/>
</dbReference>
<dbReference type="AlphaFoldDB" id="A0A4Z0BP82"/>
<comment type="similarity">
    <text evidence="1">Belongs to the spermidine/spermine synthase family.</text>
</comment>
<dbReference type="Gene3D" id="3.40.50.150">
    <property type="entry name" value="Vaccinia Virus protein VP39"/>
    <property type="match status" value="1"/>
</dbReference>
<dbReference type="GO" id="GO:0006596">
    <property type="term" value="P:polyamine biosynthetic process"/>
    <property type="evidence" value="ECO:0007669"/>
    <property type="project" value="UniProtKB-UniRule"/>
</dbReference>
<dbReference type="Proteomes" id="UP000298180">
    <property type="component" value="Unassembled WGS sequence"/>
</dbReference>
<organism evidence="9 10">
    <name type="scientific">Ramlibacter henchirensis</name>
    <dbReference type="NCBI Taxonomy" id="204072"/>
    <lineage>
        <taxon>Bacteria</taxon>
        <taxon>Pseudomonadati</taxon>
        <taxon>Pseudomonadota</taxon>
        <taxon>Betaproteobacteria</taxon>
        <taxon>Burkholderiales</taxon>
        <taxon>Comamonadaceae</taxon>
        <taxon>Ramlibacter</taxon>
    </lineage>
</organism>
<evidence type="ECO:0000256" key="1">
    <source>
        <dbReference type="ARBA" id="ARBA00007867"/>
    </source>
</evidence>
<evidence type="ECO:0000256" key="7">
    <source>
        <dbReference type="SAM" id="SignalP"/>
    </source>
</evidence>
<sequence length="244" mass="26882">MPRGPASLLRRQLCLAAAACFAPAVPAQLVPAPGYEVVPRSADGIGKSFMGREIAGVMGWQGAAWLEREDRERQERSDLLLRELNLAPGLQVADIGAGTGYHARRIARLVAPGGTVHAVDVQPQMLEQLQARARREGIANIVPVLASERDSRLAPSSIDLALLVDVYHELEYPVEVMASVVRALRPGGRLVLVEYRGEDPKVPIKTLHKMSEAQVRREMAVHAVVYERTSDVLPWQHIVVFRRD</sequence>
<protein>
    <submittedName>
        <fullName evidence="9">Class I SAM-dependent methyltransferase</fullName>
    </submittedName>
</protein>
<comment type="caution">
    <text evidence="6">Lacks conserved residue(s) required for the propagation of feature annotation.</text>
</comment>
<evidence type="ECO:0000256" key="6">
    <source>
        <dbReference type="PROSITE-ProRule" id="PRU00354"/>
    </source>
</evidence>
<dbReference type="InterPro" id="IPR029063">
    <property type="entry name" value="SAM-dependent_MTases_sf"/>
</dbReference>